<sequence>MHTILATTGLILAIVGFFISVAFWFPRLCNRARLREMLGSKYPILYVVYIANGPFLLALGLILLWKFH</sequence>
<dbReference type="Proteomes" id="UP001154240">
    <property type="component" value="Unassembled WGS sequence"/>
</dbReference>
<gene>
    <name evidence="2" type="ORF">OLX77_04895</name>
</gene>
<dbReference type="RefSeq" id="WP_307632468.1">
    <property type="nucleotide sequence ID" value="NZ_JAPHEH010000001.1"/>
</dbReference>
<feature type="transmembrane region" description="Helical" evidence="1">
    <location>
        <begin position="6"/>
        <end position="25"/>
    </location>
</feature>
<evidence type="ECO:0000313" key="2">
    <source>
        <dbReference type="EMBL" id="MDG4475495.1"/>
    </source>
</evidence>
<keyword evidence="1" id="KW-0472">Membrane</keyword>
<evidence type="ECO:0000313" key="3">
    <source>
        <dbReference type="Proteomes" id="UP001154240"/>
    </source>
</evidence>
<dbReference type="AlphaFoldDB" id="A0A9X4MGI8"/>
<keyword evidence="1" id="KW-1133">Transmembrane helix</keyword>
<reference evidence="2" key="2">
    <citation type="submission" date="2022-10" db="EMBL/GenBank/DDBJ databases">
        <authorList>
            <person name="Aronson H.S."/>
        </authorList>
    </citation>
    <scope>NUCLEOTIDE SEQUENCE</scope>
    <source>
        <strain evidence="2">RS19-109</strain>
    </source>
</reference>
<organism evidence="2 3">
    <name type="scientific">Thiovibrio frasassiensis</name>
    <dbReference type="NCBI Taxonomy" id="2984131"/>
    <lineage>
        <taxon>Bacteria</taxon>
        <taxon>Pseudomonadati</taxon>
        <taxon>Thermodesulfobacteriota</taxon>
        <taxon>Desulfobulbia</taxon>
        <taxon>Desulfobulbales</taxon>
        <taxon>Thiovibrionaceae</taxon>
        <taxon>Thiovibrio</taxon>
    </lineage>
</organism>
<evidence type="ECO:0000256" key="1">
    <source>
        <dbReference type="SAM" id="Phobius"/>
    </source>
</evidence>
<name>A0A9X4MGI8_9BACT</name>
<dbReference type="EMBL" id="JAPHEH010000001">
    <property type="protein sequence ID" value="MDG4475495.1"/>
    <property type="molecule type" value="Genomic_DNA"/>
</dbReference>
<comment type="caution">
    <text evidence="2">The sequence shown here is derived from an EMBL/GenBank/DDBJ whole genome shotgun (WGS) entry which is preliminary data.</text>
</comment>
<keyword evidence="1" id="KW-0812">Transmembrane</keyword>
<feature type="transmembrane region" description="Helical" evidence="1">
    <location>
        <begin position="46"/>
        <end position="65"/>
    </location>
</feature>
<proteinExistence type="predicted"/>
<protein>
    <submittedName>
        <fullName evidence="2">Uncharacterized protein</fullName>
    </submittedName>
</protein>
<keyword evidence="3" id="KW-1185">Reference proteome</keyword>
<accession>A0A9X4MGI8</accession>
<reference evidence="2" key="1">
    <citation type="journal article" date="2022" name="bioRxiv">
        <title>Thiovibrio frasassiensisgen. nov., sp. nov., an autotrophic, elemental sulfur disproportionating bacterium isolated from sulfidic karst sediment, and proposal of Thiovibrionaceae fam. nov.</title>
        <authorList>
            <person name="Aronson H."/>
            <person name="Thomas C."/>
            <person name="Bhattacharyya M."/>
            <person name="Eckstein S."/>
            <person name="Jensen S."/>
            <person name="Barco R."/>
            <person name="Macalady J."/>
            <person name="Amend J."/>
        </authorList>
    </citation>
    <scope>NUCLEOTIDE SEQUENCE</scope>
    <source>
        <strain evidence="2">RS19-109</strain>
    </source>
</reference>